<evidence type="ECO:0000256" key="2">
    <source>
        <dbReference type="ARBA" id="ARBA00022478"/>
    </source>
</evidence>
<dbReference type="EMBL" id="JBJUIK010000012">
    <property type="protein sequence ID" value="KAL3510908.1"/>
    <property type="molecule type" value="Genomic_DNA"/>
</dbReference>
<dbReference type="CDD" id="cd00653">
    <property type="entry name" value="RNA_pol_B_RPB2"/>
    <property type="match status" value="1"/>
</dbReference>
<keyword evidence="5" id="KW-0479">Metal-binding</keyword>
<dbReference type="AlphaFoldDB" id="A0ABD2YVF2"/>
<evidence type="ECO:0000313" key="20">
    <source>
        <dbReference type="Proteomes" id="UP001630127"/>
    </source>
</evidence>
<accession>A0ABD2YVF2</accession>
<dbReference type="InterPro" id="IPR007646">
    <property type="entry name" value="RNA_pol_Rpb2_4"/>
</dbReference>
<evidence type="ECO:0000256" key="3">
    <source>
        <dbReference type="ARBA" id="ARBA00022679"/>
    </source>
</evidence>
<proteinExistence type="inferred from homology"/>
<evidence type="ECO:0000256" key="7">
    <source>
        <dbReference type="ARBA" id="ARBA00023163"/>
    </source>
</evidence>
<keyword evidence="2 10" id="KW-0240">DNA-directed RNA polymerase</keyword>
<dbReference type="Pfam" id="PF04561">
    <property type="entry name" value="RNA_pol_Rpb2_2"/>
    <property type="match status" value="1"/>
</dbReference>
<feature type="domain" description="RNA polymerase Rpb2" evidence="13">
    <location>
        <begin position="1104"/>
        <end position="1202"/>
    </location>
</feature>
<dbReference type="EC" id="2.7.7.6" evidence="10"/>
<feature type="domain" description="DNA-directed RNA polymerase subunit 2 hybrid-binding" evidence="12">
    <location>
        <begin position="732"/>
        <end position="1102"/>
    </location>
</feature>
<dbReference type="InterPro" id="IPR037034">
    <property type="entry name" value="RNA_pol_Rpb2_2_sf"/>
</dbReference>
<evidence type="ECO:0000256" key="6">
    <source>
        <dbReference type="ARBA" id="ARBA00022833"/>
    </source>
</evidence>
<dbReference type="GO" id="GO:0003899">
    <property type="term" value="F:DNA-directed RNA polymerase activity"/>
    <property type="evidence" value="ECO:0007669"/>
    <property type="project" value="UniProtKB-EC"/>
</dbReference>
<feature type="domain" description="RNA polymerase Rpb2" evidence="17">
    <location>
        <begin position="600"/>
        <end position="661"/>
    </location>
</feature>
<evidence type="ECO:0000256" key="4">
    <source>
        <dbReference type="ARBA" id="ARBA00022695"/>
    </source>
</evidence>
<reference evidence="19 20" key="1">
    <citation type="submission" date="2024-11" db="EMBL/GenBank/DDBJ databases">
        <title>A near-complete genome assembly of Cinchona calisaya.</title>
        <authorList>
            <person name="Lian D.C."/>
            <person name="Zhao X.W."/>
            <person name="Wei L."/>
        </authorList>
    </citation>
    <scope>NUCLEOTIDE SEQUENCE [LARGE SCALE GENOMIC DNA]</scope>
    <source>
        <tissue evidence="19">Nenye</tissue>
    </source>
</reference>
<dbReference type="Gene3D" id="3.90.1800.10">
    <property type="entry name" value="RNA polymerase alpha subunit dimerisation domain"/>
    <property type="match status" value="1"/>
</dbReference>
<comment type="catalytic activity">
    <reaction evidence="8 10">
        <text>RNA(n) + a ribonucleoside 5'-triphosphate = RNA(n+1) + diphosphate</text>
        <dbReference type="Rhea" id="RHEA:21248"/>
        <dbReference type="Rhea" id="RHEA-COMP:14527"/>
        <dbReference type="Rhea" id="RHEA-COMP:17342"/>
        <dbReference type="ChEBI" id="CHEBI:33019"/>
        <dbReference type="ChEBI" id="CHEBI:61557"/>
        <dbReference type="ChEBI" id="CHEBI:140395"/>
        <dbReference type="EC" id="2.7.7.6"/>
    </reaction>
</comment>
<evidence type="ECO:0000256" key="8">
    <source>
        <dbReference type="ARBA" id="ARBA00048552"/>
    </source>
</evidence>
<keyword evidence="4 10" id="KW-0548">Nucleotidyltransferase</keyword>
<dbReference type="GO" id="GO:0000428">
    <property type="term" value="C:DNA-directed RNA polymerase complex"/>
    <property type="evidence" value="ECO:0007669"/>
    <property type="project" value="UniProtKB-KW"/>
</dbReference>
<dbReference type="FunFam" id="3.90.1800.10:FF:000006">
    <property type="entry name" value="DNA-directed RNA polymerase subunit beta"/>
    <property type="match status" value="1"/>
</dbReference>
<dbReference type="Pfam" id="PF04567">
    <property type="entry name" value="RNA_pol_Rpb2_5"/>
    <property type="match status" value="1"/>
</dbReference>
<dbReference type="InterPro" id="IPR007121">
    <property type="entry name" value="RNA_pol_bsu_CS"/>
</dbReference>
<dbReference type="Pfam" id="PF04565">
    <property type="entry name" value="RNA_pol_Rpb2_3"/>
    <property type="match status" value="1"/>
</dbReference>
<dbReference type="InterPro" id="IPR007644">
    <property type="entry name" value="RNA_pol_bsu_protrusion"/>
</dbReference>
<dbReference type="InterPro" id="IPR037033">
    <property type="entry name" value="DNA-dir_RNAP_su2_hyb_sf"/>
</dbReference>
<comment type="similarity">
    <text evidence="1 9">Belongs to the RNA polymerase beta chain family.</text>
</comment>
<dbReference type="PANTHER" id="PTHR20856">
    <property type="entry name" value="DNA-DIRECTED RNA POLYMERASE I SUBUNIT 2"/>
    <property type="match status" value="1"/>
</dbReference>
<evidence type="ECO:0000259" key="14">
    <source>
        <dbReference type="Pfam" id="PF04561"/>
    </source>
</evidence>
<gene>
    <name evidence="19" type="ORF">ACH5RR_030309</name>
</gene>
<dbReference type="Gene3D" id="2.40.270.10">
    <property type="entry name" value="DNA-directed RNA polymerase, subunit 2, domain 6"/>
    <property type="match status" value="1"/>
</dbReference>
<dbReference type="GO" id="GO:0046872">
    <property type="term" value="F:metal ion binding"/>
    <property type="evidence" value="ECO:0007669"/>
    <property type="project" value="UniProtKB-KW"/>
</dbReference>
<dbReference type="Pfam" id="PF00562">
    <property type="entry name" value="RNA_pol_Rpb2_6"/>
    <property type="match status" value="1"/>
</dbReference>
<dbReference type="Proteomes" id="UP001630127">
    <property type="component" value="Unassembled WGS sequence"/>
</dbReference>
<evidence type="ECO:0000313" key="19">
    <source>
        <dbReference type="EMBL" id="KAL3510908.1"/>
    </source>
</evidence>
<sequence>MGASDTTKDPGIGSSKDNSTNGSLPMDIDDIDFDDLDDMLNSITLQELGEDFLKKFCKKAATAFFDQYGLINHQINSYNNFINYGIQEVFDSVGEVKVEPGFDPSKRGEGDWRYASIKFGKVILEKPNFWTGDKFVGEGGKEYLELLPRHARLQNMTYSARIKVETHVQVYTKKLLRSDKAKTGMAEYVENQLEKEEKGEVIIGRLPVMVRSELCWMNGVEKDDCEFDHGGYFIVKGAEKTFVAQEQLCLTRLWLSSAPSWMVSYRPVVKRKRVYLKLVDNSKFENLIGGQKVLSVYFAVAELPVWILFFALGASSDKEVVDLIDLDIEDTKIANILTASIYDADDKCKGFRRGKTALDHVEKLLKNCKFPPTDSAEECIRNLLFPNLIGFKKKACFLGYMVKCLLEAYTGRRKVDNRDDFRNKRLELASELLERELKVHLKHAERRMVKAMQRDLYGDRELQSIEHYLDASIITNGLSRAFSTGAWSHPYKKMERVSGVVATLRRTNPLQMTADMRKTRQQVSYTGRVGDARYPHPSHWGKICFLSTPDGENCGLVKNLASLGLVSTTRLEPLLDKLLDCGLKQLVDDTSSLIHGEHKIFLDGDWIGTTKDSALFVADLKSKRRDNEIPLEVEIKRDEKHGEIRIFSDAGRILRPLLVVENLKRIKALKGGDYSFQSLLDNGIVELIGPEEEEDCVTAWGIGHLFTGNKENPPMKYTHCELDMSFLLGLSCGIIPFANHDHARRVLYQSEKHSQQAIGFSTTNPNIRVDTNTHQLYYPQRPLFQTMLSDCLGKPTYPRHKGMLPRPEYSNGQCAIVAVNVHLGYNQEDSIVMNRASLERGMFRSEHIRSYKSEIDEKENLGKKLKSEDYVKFGKMPSKIGRVDSLDDDGFPFIGASLQTGDIVIGKYAESGADHSVKLKHTERGMVQKVVLSANDDGKNFAVVSLRQVRSPCLGDKFSSMHGQKGVLGFLESQENFPFTAQGIVPDIVINPHAFPSRQTPGQLLEAALAKGIALGGVQKYATPFSTLSVDAITDQLHRLGFSRWGNERVYNGRTGEMIRSMIFMGPTFYQRLAHMAEDKVKFRNTGPVHPLTRQPVADRKRFGGIKFGEMERDCLIAHGAAANLHERLFTLSDSSEMHICRKCKSMANVIQRPVLGGRKIRGPFCRLCESAEDIVKVNVPYGAKLLCQELFSMGISLKFETELC</sequence>
<dbReference type="InterPro" id="IPR007645">
    <property type="entry name" value="RNA_pol_Rpb2_3"/>
</dbReference>
<evidence type="ECO:0000259" key="15">
    <source>
        <dbReference type="Pfam" id="PF04563"/>
    </source>
</evidence>
<comment type="caution">
    <text evidence="19">The sequence shown here is derived from an EMBL/GenBank/DDBJ whole genome shotgun (WGS) entry which is preliminary data.</text>
</comment>
<keyword evidence="3 10" id="KW-0808">Transferase</keyword>
<dbReference type="FunFam" id="3.90.1100.10:FF:000015">
    <property type="entry name" value="DNA-directed RNA polymerase subunit beta"/>
    <property type="match status" value="1"/>
</dbReference>
<dbReference type="Pfam" id="PF04560">
    <property type="entry name" value="RNA_pol_Rpb2_7"/>
    <property type="match status" value="1"/>
</dbReference>
<evidence type="ECO:0000256" key="11">
    <source>
        <dbReference type="SAM" id="MobiDB-lite"/>
    </source>
</evidence>
<evidence type="ECO:0000256" key="5">
    <source>
        <dbReference type="ARBA" id="ARBA00022723"/>
    </source>
</evidence>
<evidence type="ECO:0000259" key="13">
    <source>
        <dbReference type="Pfam" id="PF04560"/>
    </source>
</evidence>
<keyword evidence="20" id="KW-1185">Reference proteome</keyword>
<evidence type="ECO:0000256" key="10">
    <source>
        <dbReference type="RuleBase" id="RU363031"/>
    </source>
</evidence>
<feature type="region of interest" description="Disordered" evidence="11">
    <location>
        <begin position="1"/>
        <end position="26"/>
    </location>
</feature>
<keyword evidence="7 10" id="KW-0804">Transcription</keyword>
<dbReference type="Gene3D" id="3.90.1110.10">
    <property type="entry name" value="RNA polymerase Rpb2, domain 2"/>
    <property type="match status" value="1"/>
</dbReference>
<dbReference type="Gene3D" id="2.40.50.150">
    <property type="match status" value="1"/>
</dbReference>
<keyword evidence="6" id="KW-0862">Zinc</keyword>
<feature type="domain" description="RNA polymerase Rpb2" evidence="16">
    <location>
        <begin position="504"/>
        <end position="562"/>
    </location>
</feature>
<dbReference type="Gene3D" id="3.90.1100.10">
    <property type="match status" value="2"/>
</dbReference>
<dbReference type="InterPro" id="IPR007642">
    <property type="entry name" value="RNA_pol_Rpb2_2"/>
</dbReference>
<dbReference type="SUPFAM" id="SSF64484">
    <property type="entry name" value="beta and beta-prime subunits of DNA dependent RNA-polymerase"/>
    <property type="match status" value="1"/>
</dbReference>
<feature type="domain" description="RNA polymerase Rpb2" evidence="14">
    <location>
        <begin position="301"/>
        <end position="427"/>
    </location>
</feature>
<evidence type="ECO:0000259" key="16">
    <source>
        <dbReference type="Pfam" id="PF04565"/>
    </source>
</evidence>
<feature type="domain" description="RNA polymerase Rpb2" evidence="18">
    <location>
        <begin position="676"/>
        <end position="723"/>
    </location>
</feature>
<evidence type="ECO:0000259" key="17">
    <source>
        <dbReference type="Pfam" id="PF04566"/>
    </source>
</evidence>
<dbReference type="Pfam" id="PF04566">
    <property type="entry name" value="RNA_pol_Rpb2_4"/>
    <property type="match status" value="1"/>
</dbReference>
<dbReference type="PROSITE" id="PS01166">
    <property type="entry name" value="RNA_POL_BETA"/>
    <property type="match status" value="1"/>
</dbReference>
<feature type="domain" description="RNA polymerase beta subunit protrusion" evidence="15">
    <location>
        <begin position="69"/>
        <end position="463"/>
    </location>
</feature>
<dbReference type="InterPro" id="IPR007120">
    <property type="entry name" value="DNA-dir_RNAP_su2_dom"/>
</dbReference>
<dbReference type="InterPro" id="IPR015712">
    <property type="entry name" value="DNA-dir_RNA_pol_su2"/>
</dbReference>
<dbReference type="InterPro" id="IPR007647">
    <property type="entry name" value="RNA_pol_Rpb2_5"/>
</dbReference>
<evidence type="ECO:0000259" key="18">
    <source>
        <dbReference type="Pfam" id="PF04567"/>
    </source>
</evidence>
<dbReference type="FunFam" id="3.90.1100.10:FF:000012">
    <property type="entry name" value="DNA-directed RNA polymerase subunit beta"/>
    <property type="match status" value="1"/>
</dbReference>
<evidence type="ECO:0000256" key="1">
    <source>
        <dbReference type="ARBA" id="ARBA00006835"/>
    </source>
</evidence>
<evidence type="ECO:0000256" key="9">
    <source>
        <dbReference type="RuleBase" id="RU000434"/>
    </source>
</evidence>
<dbReference type="InterPro" id="IPR014724">
    <property type="entry name" value="RNA_pol_RPB2_OB-fold"/>
</dbReference>
<organism evidence="19 20">
    <name type="scientific">Cinchona calisaya</name>
    <dbReference type="NCBI Taxonomy" id="153742"/>
    <lineage>
        <taxon>Eukaryota</taxon>
        <taxon>Viridiplantae</taxon>
        <taxon>Streptophyta</taxon>
        <taxon>Embryophyta</taxon>
        <taxon>Tracheophyta</taxon>
        <taxon>Spermatophyta</taxon>
        <taxon>Magnoliopsida</taxon>
        <taxon>eudicotyledons</taxon>
        <taxon>Gunneridae</taxon>
        <taxon>Pentapetalae</taxon>
        <taxon>asterids</taxon>
        <taxon>lamiids</taxon>
        <taxon>Gentianales</taxon>
        <taxon>Rubiaceae</taxon>
        <taxon>Cinchonoideae</taxon>
        <taxon>Cinchoneae</taxon>
        <taxon>Cinchona</taxon>
    </lineage>
</organism>
<evidence type="ECO:0000259" key="12">
    <source>
        <dbReference type="Pfam" id="PF00562"/>
    </source>
</evidence>
<name>A0ABD2YVF2_9GENT</name>
<dbReference type="Pfam" id="PF04563">
    <property type="entry name" value="RNA_pol_Rpb2_1"/>
    <property type="match status" value="1"/>
</dbReference>
<protein>
    <recommendedName>
        <fullName evidence="10">DNA-directed RNA polymerase subunit beta</fullName>
        <ecNumber evidence="10">2.7.7.6</ecNumber>
    </recommendedName>
</protein>
<dbReference type="InterPro" id="IPR007641">
    <property type="entry name" value="RNA_pol_Rpb2_7"/>
</dbReference>
<dbReference type="FunFam" id="2.40.50.150:FF:000005">
    <property type="entry name" value="DNA-directed RNA polymerase subunit beta"/>
    <property type="match status" value="1"/>
</dbReference>
<comment type="function">
    <text evidence="10">DNA-dependent RNA polymerase catalyzes the transcription of DNA into RNA using the four ribonucleoside triphosphates as substrates.</text>
</comment>